<evidence type="ECO:0000313" key="1">
    <source>
        <dbReference type="EMBL" id="TCC21262.1"/>
    </source>
</evidence>
<proteinExistence type="predicted"/>
<dbReference type="CDD" id="cd00090">
    <property type="entry name" value="HTH_ARSR"/>
    <property type="match status" value="1"/>
</dbReference>
<dbReference type="InterPro" id="IPR036390">
    <property type="entry name" value="WH_DNA-bd_sf"/>
</dbReference>
<dbReference type="AlphaFoldDB" id="A0A4R0I6U1"/>
<protein>
    <submittedName>
        <fullName evidence="1">ArsR family transcriptional regulator</fullName>
    </submittedName>
</protein>
<accession>A0A4R0I6U1</accession>
<evidence type="ECO:0000313" key="2">
    <source>
        <dbReference type="Proteomes" id="UP000292695"/>
    </source>
</evidence>
<dbReference type="OrthoDB" id="7945987at2"/>
<sequence>MRRGVPRRTSSVSIQRPYYAKSGLCKGGDRMRGMESSTPNRRDVVRAHPLREALLTLIDRDGTTTSTIAARELGESTGSCSFHLRRLEALGVIEPEPGAAGRVKPWRRVRTDQSTLNRELEDTAYASWLAAKTSDDEDFAFSEVVTLTDGDLAELRARLHRVLRDFTTTEPTNGTPTAVIIRAFPLREE</sequence>
<name>A0A4R0I6U1_9ACTN</name>
<dbReference type="Proteomes" id="UP000292695">
    <property type="component" value="Unassembled WGS sequence"/>
</dbReference>
<keyword evidence="2" id="KW-1185">Reference proteome</keyword>
<dbReference type="InterPro" id="IPR011991">
    <property type="entry name" value="ArsR-like_HTH"/>
</dbReference>
<dbReference type="Gene3D" id="1.10.10.10">
    <property type="entry name" value="Winged helix-like DNA-binding domain superfamily/Winged helix DNA-binding domain"/>
    <property type="match status" value="1"/>
</dbReference>
<reference evidence="1 2" key="1">
    <citation type="submission" date="2019-02" db="EMBL/GenBank/DDBJ databases">
        <title>Kribbella capetownensis sp. nov. and Kribbella speibonae sp. nov., isolated from soil.</title>
        <authorList>
            <person name="Curtis S.M."/>
            <person name="Norton I."/>
            <person name="Everest G.J."/>
            <person name="Meyers P.R."/>
        </authorList>
    </citation>
    <scope>NUCLEOTIDE SEQUENCE [LARGE SCALE GENOMIC DNA]</scope>
    <source>
        <strain evidence="1 2">DSM 27082</strain>
    </source>
</reference>
<comment type="caution">
    <text evidence="1">The sequence shown here is derived from an EMBL/GenBank/DDBJ whole genome shotgun (WGS) entry which is preliminary data.</text>
</comment>
<organism evidence="1 2">
    <name type="scientific">Kribbella sindirgiensis</name>
    <dbReference type="NCBI Taxonomy" id="1124744"/>
    <lineage>
        <taxon>Bacteria</taxon>
        <taxon>Bacillati</taxon>
        <taxon>Actinomycetota</taxon>
        <taxon>Actinomycetes</taxon>
        <taxon>Propionibacteriales</taxon>
        <taxon>Kribbellaceae</taxon>
        <taxon>Kribbella</taxon>
    </lineage>
</organism>
<dbReference type="EMBL" id="SJKA01000020">
    <property type="protein sequence ID" value="TCC21262.1"/>
    <property type="molecule type" value="Genomic_DNA"/>
</dbReference>
<gene>
    <name evidence="1" type="ORF">E0H50_36085</name>
</gene>
<dbReference type="InterPro" id="IPR036388">
    <property type="entry name" value="WH-like_DNA-bd_sf"/>
</dbReference>
<dbReference type="Pfam" id="PF13412">
    <property type="entry name" value="HTH_24"/>
    <property type="match status" value="1"/>
</dbReference>
<dbReference type="SUPFAM" id="SSF46785">
    <property type="entry name" value="Winged helix' DNA-binding domain"/>
    <property type="match status" value="1"/>
</dbReference>